<evidence type="ECO:0000256" key="4">
    <source>
        <dbReference type="ARBA" id="ARBA00023125"/>
    </source>
</evidence>
<dbReference type="PROSITE" id="PS50048">
    <property type="entry name" value="ZN2_CY6_FUNGAL_2"/>
    <property type="match status" value="1"/>
</dbReference>
<dbReference type="PANTHER" id="PTHR36206">
    <property type="entry name" value="ASPERCRYPTIN BIOSYNTHESIS CLUSTER-SPECIFIC TRANSCRIPTION REGULATOR ATNN-RELATED"/>
    <property type="match status" value="1"/>
</dbReference>
<dbReference type="InterPro" id="IPR001138">
    <property type="entry name" value="Zn2Cys6_DnaBD"/>
</dbReference>
<feature type="region of interest" description="Disordered" evidence="7">
    <location>
        <begin position="1"/>
        <end position="21"/>
    </location>
</feature>
<dbReference type="Gene3D" id="4.10.240.10">
    <property type="entry name" value="Zn(2)-C6 fungal-type DNA-binding domain"/>
    <property type="match status" value="1"/>
</dbReference>
<dbReference type="PANTHER" id="PTHR36206:SF4">
    <property type="entry name" value="HYPOTHETICAL CONSERVED PROTEIN (EUROFUNG)-RELATED"/>
    <property type="match status" value="1"/>
</dbReference>
<dbReference type="GO" id="GO:0003677">
    <property type="term" value="F:DNA binding"/>
    <property type="evidence" value="ECO:0007669"/>
    <property type="project" value="UniProtKB-KW"/>
</dbReference>
<dbReference type="EMBL" id="KZ613502">
    <property type="protein sequence ID" value="PMD17069.1"/>
    <property type="molecule type" value="Genomic_DNA"/>
</dbReference>
<keyword evidence="3" id="KW-0805">Transcription regulation</keyword>
<evidence type="ECO:0000256" key="6">
    <source>
        <dbReference type="ARBA" id="ARBA00023242"/>
    </source>
</evidence>
<dbReference type="CDD" id="cd00067">
    <property type="entry name" value="GAL4"/>
    <property type="match status" value="1"/>
</dbReference>
<dbReference type="GO" id="GO:0008270">
    <property type="term" value="F:zinc ion binding"/>
    <property type="evidence" value="ECO:0007669"/>
    <property type="project" value="InterPro"/>
</dbReference>
<accession>A0A2J6PSV6</accession>
<dbReference type="InterPro" id="IPR036864">
    <property type="entry name" value="Zn2-C6_fun-type_DNA-bd_sf"/>
</dbReference>
<dbReference type="Pfam" id="PF00172">
    <property type="entry name" value="Zn_clus"/>
    <property type="match status" value="1"/>
</dbReference>
<evidence type="ECO:0000313" key="10">
    <source>
        <dbReference type="Proteomes" id="UP000235672"/>
    </source>
</evidence>
<evidence type="ECO:0000259" key="8">
    <source>
        <dbReference type="PROSITE" id="PS50048"/>
    </source>
</evidence>
<evidence type="ECO:0000256" key="3">
    <source>
        <dbReference type="ARBA" id="ARBA00023015"/>
    </source>
</evidence>
<keyword evidence="5" id="KW-0804">Transcription</keyword>
<evidence type="ECO:0000256" key="1">
    <source>
        <dbReference type="ARBA" id="ARBA00022723"/>
    </source>
</evidence>
<dbReference type="GO" id="GO:0000981">
    <property type="term" value="F:DNA-binding transcription factor activity, RNA polymerase II-specific"/>
    <property type="evidence" value="ECO:0007669"/>
    <property type="project" value="InterPro"/>
</dbReference>
<evidence type="ECO:0000256" key="2">
    <source>
        <dbReference type="ARBA" id="ARBA00022833"/>
    </source>
</evidence>
<dbReference type="SMART" id="SM00066">
    <property type="entry name" value="GAL4"/>
    <property type="match status" value="1"/>
</dbReference>
<evidence type="ECO:0000313" key="9">
    <source>
        <dbReference type="EMBL" id="PMD17069.1"/>
    </source>
</evidence>
<name>A0A2J6PSV6_9HELO</name>
<keyword evidence="2" id="KW-0862">Zinc</keyword>
<keyword evidence="4" id="KW-0238">DNA-binding</keyword>
<keyword evidence="1" id="KW-0479">Metal-binding</keyword>
<gene>
    <name evidence="9" type="ORF">NA56DRAFT_579469</name>
</gene>
<proteinExistence type="predicted"/>
<dbReference type="OrthoDB" id="3172332at2759"/>
<dbReference type="SUPFAM" id="SSF57701">
    <property type="entry name" value="Zn2/Cys6 DNA-binding domain"/>
    <property type="match status" value="1"/>
</dbReference>
<dbReference type="AlphaFoldDB" id="A0A2J6PSV6"/>
<protein>
    <recommendedName>
        <fullName evidence="8">Zn(2)-C6 fungal-type domain-containing protein</fullName>
    </recommendedName>
</protein>
<keyword evidence="10" id="KW-1185">Reference proteome</keyword>
<keyword evidence="6" id="KW-0539">Nucleus</keyword>
<feature type="domain" description="Zn(2)-C6 fungal-type" evidence="8">
    <location>
        <begin position="26"/>
        <end position="54"/>
    </location>
</feature>
<sequence length="328" mass="37438">MHLLIDGGQHLSSKDPRPSKFKTRTGCFTCKARRVKCDEKKPFYLRCIRFKTQCAGYPKPRANQPFRRPLLPKSGEVEVILRSPVTTQLFDSEQDLRYFRIFCQETAHQISGPFNTGLWNRLMPQVSEAVPFVRHAIIAVAALSKITGDADHTLMTRGEGEEVSRLQLEHQYALQQYEKALKGMRRAIENREHDLRNALLACLLSFSIESLQGRQSPACILASSGVALFHEWIGANPAGLTTCSSPNEHVIENDLVQAFAGLDIHVAFFLDTRPLELHQRVIDDTAAVLLSMPSSFKTLCEARTYWQMIMRRNFHFRSKAQWRGRQRI</sequence>
<dbReference type="InterPro" id="IPR052360">
    <property type="entry name" value="Transcr_Regulatory_Proteins"/>
</dbReference>
<evidence type="ECO:0000256" key="5">
    <source>
        <dbReference type="ARBA" id="ARBA00023163"/>
    </source>
</evidence>
<reference evidence="9" key="1">
    <citation type="submission" date="2016-05" db="EMBL/GenBank/DDBJ databases">
        <title>A degradative enzymes factory behind the ericoid mycorrhizal symbiosis.</title>
        <authorList>
            <consortium name="DOE Joint Genome Institute"/>
            <person name="Martino E."/>
            <person name="Morin E."/>
            <person name="Grelet G."/>
            <person name="Kuo A."/>
            <person name="Kohler A."/>
            <person name="Daghino S."/>
            <person name="Barry K."/>
            <person name="Choi C."/>
            <person name="Cichocki N."/>
            <person name="Clum A."/>
            <person name="Copeland A."/>
            <person name="Hainaut M."/>
            <person name="Haridas S."/>
            <person name="Labutti K."/>
            <person name="Lindquist E."/>
            <person name="Lipzen A."/>
            <person name="Khouja H.-R."/>
            <person name="Murat C."/>
            <person name="Ohm R."/>
            <person name="Olson A."/>
            <person name="Spatafora J."/>
            <person name="Veneault-Fourrey C."/>
            <person name="Henrissat B."/>
            <person name="Grigoriev I."/>
            <person name="Martin F."/>
            <person name="Perotto S."/>
        </authorList>
    </citation>
    <scope>NUCLEOTIDE SEQUENCE [LARGE SCALE GENOMIC DNA]</scope>
    <source>
        <strain evidence="9">UAMH 7357</strain>
    </source>
</reference>
<dbReference type="Proteomes" id="UP000235672">
    <property type="component" value="Unassembled WGS sequence"/>
</dbReference>
<organism evidence="9 10">
    <name type="scientific">Hyaloscypha hepaticicola</name>
    <dbReference type="NCBI Taxonomy" id="2082293"/>
    <lineage>
        <taxon>Eukaryota</taxon>
        <taxon>Fungi</taxon>
        <taxon>Dikarya</taxon>
        <taxon>Ascomycota</taxon>
        <taxon>Pezizomycotina</taxon>
        <taxon>Leotiomycetes</taxon>
        <taxon>Helotiales</taxon>
        <taxon>Hyaloscyphaceae</taxon>
        <taxon>Hyaloscypha</taxon>
    </lineage>
</organism>
<evidence type="ECO:0000256" key="7">
    <source>
        <dbReference type="SAM" id="MobiDB-lite"/>
    </source>
</evidence>